<evidence type="ECO:0000256" key="17">
    <source>
        <dbReference type="PIRSR" id="PIRSR600829-3"/>
    </source>
</evidence>
<evidence type="ECO:0000256" key="6">
    <source>
        <dbReference type="ARBA" id="ARBA00022692"/>
    </source>
</evidence>
<feature type="transmembrane region" description="Helical" evidence="19">
    <location>
        <begin position="60"/>
        <end position="80"/>
    </location>
</feature>
<evidence type="ECO:0000256" key="18">
    <source>
        <dbReference type="PIRSR" id="PIRSR600829-4"/>
    </source>
</evidence>
<dbReference type="GO" id="GO:0005886">
    <property type="term" value="C:plasma membrane"/>
    <property type="evidence" value="ECO:0007669"/>
    <property type="project" value="UniProtKB-SubCell"/>
</dbReference>
<keyword evidence="13" id="KW-0594">Phospholipid biosynthesis</keyword>
<evidence type="ECO:0000256" key="3">
    <source>
        <dbReference type="ARBA" id="ARBA00022475"/>
    </source>
</evidence>
<feature type="active site" description="Proton acceptor" evidence="15">
    <location>
        <position position="74"/>
    </location>
</feature>
<evidence type="ECO:0000256" key="16">
    <source>
        <dbReference type="PIRSR" id="PIRSR600829-2"/>
    </source>
</evidence>
<dbReference type="Pfam" id="PF01219">
    <property type="entry name" value="DAGK_prokar"/>
    <property type="match status" value="1"/>
</dbReference>
<keyword evidence="18" id="KW-0460">Magnesium</keyword>
<gene>
    <name evidence="20" type="ORF">D0466_07710</name>
</gene>
<dbReference type="OrthoDB" id="9789934at2"/>
<evidence type="ECO:0000256" key="14">
    <source>
        <dbReference type="ARBA" id="ARBA00023264"/>
    </source>
</evidence>
<keyword evidence="18" id="KW-0479">Metal-binding</keyword>
<evidence type="ECO:0000256" key="7">
    <source>
        <dbReference type="ARBA" id="ARBA00022741"/>
    </source>
</evidence>
<evidence type="ECO:0000256" key="10">
    <source>
        <dbReference type="ARBA" id="ARBA00022989"/>
    </source>
</evidence>
<feature type="transmembrane region" description="Helical" evidence="19">
    <location>
        <begin position="101"/>
        <end position="122"/>
    </location>
</feature>
<sequence>MSMGLREKRKRGHSLLRSFAFALQGIAGVVKTERNIKIHLASGIAVILIGWYFSVSRLEWLFLLTAIFGTIALELVNSAIERTVDLITGEIHPLAKQAKDIAAGAVFVYAIFSTIIGLIIFVPKIF</sequence>
<proteinExistence type="inferred from homology"/>
<evidence type="ECO:0000313" key="20">
    <source>
        <dbReference type="EMBL" id="RFU65748.1"/>
    </source>
</evidence>
<evidence type="ECO:0000256" key="11">
    <source>
        <dbReference type="ARBA" id="ARBA00023098"/>
    </source>
</evidence>
<feature type="binding site" evidence="17">
    <location>
        <begin position="99"/>
        <end position="100"/>
    </location>
    <ligand>
        <name>ATP</name>
        <dbReference type="ChEBI" id="CHEBI:30616"/>
    </ligand>
</feature>
<dbReference type="InterPro" id="IPR000829">
    <property type="entry name" value="DAGK"/>
</dbReference>
<comment type="similarity">
    <text evidence="2">Belongs to the bacterial diacylglycerol kinase family.</text>
</comment>
<keyword evidence="5" id="KW-0808">Transferase</keyword>
<dbReference type="RefSeq" id="WP_117321920.1">
    <property type="nucleotide sequence ID" value="NZ_QVTD01000003.1"/>
</dbReference>
<evidence type="ECO:0000256" key="15">
    <source>
        <dbReference type="PIRSR" id="PIRSR600829-1"/>
    </source>
</evidence>
<evidence type="ECO:0000256" key="12">
    <source>
        <dbReference type="ARBA" id="ARBA00023136"/>
    </source>
</evidence>
<keyword evidence="4" id="KW-0444">Lipid biosynthesis</keyword>
<dbReference type="PANTHER" id="PTHR34299:SF1">
    <property type="entry name" value="DIACYLGLYCEROL KINASE"/>
    <property type="match status" value="1"/>
</dbReference>
<keyword evidence="9 17" id="KW-0067">ATP-binding</keyword>
<organism evidence="20 21">
    <name type="scientific">Peribacillus glennii</name>
    <dbReference type="NCBI Taxonomy" id="2303991"/>
    <lineage>
        <taxon>Bacteria</taxon>
        <taxon>Bacillati</taxon>
        <taxon>Bacillota</taxon>
        <taxon>Bacilli</taxon>
        <taxon>Bacillales</taxon>
        <taxon>Bacillaceae</taxon>
        <taxon>Peribacillus</taxon>
    </lineage>
</organism>
<dbReference type="PANTHER" id="PTHR34299">
    <property type="entry name" value="DIACYLGLYCEROL KINASE"/>
    <property type="match status" value="1"/>
</dbReference>
<dbReference type="CDD" id="cd14265">
    <property type="entry name" value="UDPK_IM_like"/>
    <property type="match status" value="1"/>
</dbReference>
<dbReference type="InterPro" id="IPR036945">
    <property type="entry name" value="DAGK_sf"/>
</dbReference>
<feature type="binding site" evidence="18">
    <location>
        <position position="81"/>
    </location>
    <ligand>
        <name>a divalent metal cation</name>
        <dbReference type="ChEBI" id="CHEBI:60240"/>
    </ligand>
</feature>
<protein>
    <submittedName>
        <fullName evidence="20">Diacylglycerol kinase family protein</fullName>
    </submittedName>
</protein>
<evidence type="ECO:0000256" key="1">
    <source>
        <dbReference type="ARBA" id="ARBA00004651"/>
    </source>
</evidence>
<evidence type="ECO:0000256" key="8">
    <source>
        <dbReference type="ARBA" id="ARBA00022777"/>
    </source>
</evidence>
<feature type="binding site" evidence="16">
    <location>
        <position position="74"/>
    </location>
    <ligand>
        <name>substrate</name>
    </ligand>
</feature>
<dbReference type="InterPro" id="IPR033717">
    <property type="entry name" value="UDPK"/>
</dbReference>
<dbReference type="GO" id="GO:0005524">
    <property type="term" value="F:ATP binding"/>
    <property type="evidence" value="ECO:0007669"/>
    <property type="project" value="UniProtKB-KW"/>
</dbReference>
<comment type="subcellular location">
    <subcellularLocation>
        <location evidence="1">Cell membrane</location>
        <topology evidence="1">Multi-pass membrane protein</topology>
    </subcellularLocation>
</comment>
<evidence type="ECO:0000256" key="5">
    <source>
        <dbReference type="ARBA" id="ARBA00022679"/>
    </source>
</evidence>
<dbReference type="PROSITE" id="PS01069">
    <property type="entry name" value="DAGK_PROKAR"/>
    <property type="match status" value="1"/>
</dbReference>
<comment type="cofactor">
    <cofactor evidence="18">
        <name>Mg(2+)</name>
        <dbReference type="ChEBI" id="CHEBI:18420"/>
    </cofactor>
    <text evidence="18">Mn(2+), Zn(2+), Cd(2+) and Co(2+) support activity to lesser extents.</text>
</comment>
<keyword evidence="11" id="KW-0443">Lipid metabolism</keyword>
<feature type="binding site" evidence="17">
    <location>
        <position position="81"/>
    </location>
    <ligand>
        <name>ATP</name>
        <dbReference type="ChEBI" id="CHEBI:30616"/>
    </ligand>
</feature>
<keyword evidence="7 17" id="KW-0547">Nucleotide-binding</keyword>
<evidence type="ECO:0000256" key="4">
    <source>
        <dbReference type="ARBA" id="ARBA00022516"/>
    </source>
</evidence>
<dbReference type="GO" id="GO:0016301">
    <property type="term" value="F:kinase activity"/>
    <property type="evidence" value="ECO:0007669"/>
    <property type="project" value="UniProtKB-KW"/>
</dbReference>
<dbReference type="AlphaFoldDB" id="A0A372LHH9"/>
<dbReference type="EMBL" id="QVTD01000003">
    <property type="protein sequence ID" value="RFU65748.1"/>
    <property type="molecule type" value="Genomic_DNA"/>
</dbReference>
<dbReference type="GO" id="GO:0008654">
    <property type="term" value="P:phospholipid biosynthetic process"/>
    <property type="evidence" value="ECO:0007669"/>
    <property type="project" value="UniProtKB-KW"/>
</dbReference>
<keyword evidence="10 19" id="KW-1133">Transmembrane helix</keyword>
<dbReference type="Gene3D" id="1.10.287.3610">
    <property type="match status" value="1"/>
</dbReference>
<keyword evidence="8 20" id="KW-0418">Kinase</keyword>
<keyword evidence="6 19" id="KW-0812">Transmembrane</keyword>
<evidence type="ECO:0000256" key="19">
    <source>
        <dbReference type="SAM" id="Phobius"/>
    </source>
</evidence>
<keyword evidence="14" id="KW-1208">Phospholipid metabolism</keyword>
<feature type="binding site" evidence="17">
    <location>
        <begin position="90"/>
        <end position="92"/>
    </location>
    <ligand>
        <name>ATP</name>
        <dbReference type="ChEBI" id="CHEBI:30616"/>
    </ligand>
</feature>
<dbReference type="GO" id="GO:0046872">
    <property type="term" value="F:metal ion binding"/>
    <property type="evidence" value="ECO:0007669"/>
    <property type="project" value="UniProtKB-KW"/>
</dbReference>
<accession>A0A372LHH9</accession>
<evidence type="ECO:0000256" key="2">
    <source>
        <dbReference type="ARBA" id="ARBA00005967"/>
    </source>
</evidence>
<evidence type="ECO:0000256" key="13">
    <source>
        <dbReference type="ARBA" id="ARBA00023209"/>
    </source>
</evidence>
<feature type="transmembrane region" description="Helical" evidence="19">
    <location>
        <begin position="36"/>
        <end position="54"/>
    </location>
</feature>
<name>A0A372LHH9_9BACI</name>
<comment type="caution">
    <text evidence="20">The sequence shown here is derived from an EMBL/GenBank/DDBJ whole genome shotgun (WGS) entry which is preliminary data.</text>
</comment>
<evidence type="ECO:0000313" key="21">
    <source>
        <dbReference type="Proteomes" id="UP000262939"/>
    </source>
</evidence>
<evidence type="ECO:0000256" key="9">
    <source>
        <dbReference type="ARBA" id="ARBA00022840"/>
    </source>
</evidence>
<keyword evidence="21" id="KW-1185">Reference proteome</keyword>
<dbReference type="Proteomes" id="UP000262939">
    <property type="component" value="Unassembled WGS sequence"/>
</dbReference>
<keyword evidence="12 19" id="KW-0472">Membrane</keyword>
<feature type="binding site" evidence="17">
    <location>
        <position position="33"/>
    </location>
    <ligand>
        <name>ATP</name>
        <dbReference type="ChEBI" id="CHEBI:30616"/>
    </ligand>
</feature>
<feature type="binding site" evidence="18">
    <location>
        <position position="33"/>
    </location>
    <ligand>
        <name>a divalent metal cation</name>
        <dbReference type="ChEBI" id="CHEBI:60240"/>
    </ligand>
</feature>
<reference evidence="20 21" key="1">
    <citation type="submission" date="2018-08" db="EMBL/GenBank/DDBJ databases">
        <title>Bacillus chawlae sp. nov., Bacillus glennii sp. nov., and Bacillus saganii sp. nov. Isolated from the Vehicle Assembly Building at Kennedy Space Center where the Viking Spacecraft were Assembled.</title>
        <authorList>
            <person name="Seuylemezian A."/>
            <person name="Vaishampayan P."/>
        </authorList>
    </citation>
    <scope>NUCLEOTIDE SEQUENCE [LARGE SCALE GENOMIC DNA]</scope>
    <source>
        <strain evidence="20 21">V44-8</strain>
    </source>
</reference>
<keyword evidence="3" id="KW-1003">Cell membrane</keyword>